<feature type="signal peptide" evidence="7">
    <location>
        <begin position="1"/>
        <end position="26"/>
    </location>
</feature>
<dbReference type="Pfam" id="PF07691">
    <property type="entry name" value="PA14"/>
    <property type="match status" value="1"/>
</dbReference>
<protein>
    <submittedName>
        <fullName evidence="9">DUF4215 domain-containing protein</fullName>
    </submittedName>
</protein>
<organism evidence="9 10">
    <name type="scientific">Stigmatella ashevillensis</name>
    <dbReference type="NCBI Taxonomy" id="2995309"/>
    <lineage>
        <taxon>Bacteria</taxon>
        <taxon>Pseudomonadati</taxon>
        <taxon>Myxococcota</taxon>
        <taxon>Myxococcia</taxon>
        <taxon>Myxococcales</taxon>
        <taxon>Cystobacterineae</taxon>
        <taxon>Archangiaceae</taxon>
        <taxon>Stigmatella</taxon>
    </lineage>
</organism>
<proteinExistence type="inferred from homology"/>
<evidence type="ECO:0000256" key="1">
    <source>
        <dbReference type="ARBA" id="ARBA00008709"/>
    </source>
</evidence>
<feature type="chain" id="PRO_5046980371" evidence="7">
    <location>
        <begin position="27"/>
        <end position="501"/>
    </location>
</feature>
<keyword evidence="5" id="KW-0325">Glycoprotein</keyword>
<evidence type="ECO:0000256" key="2">
    <source>
        <dbReference type="ARBA" id="ARBA00022729"/>
    </source>
</evidence>
<dbReference type="NCBIfam" id="TIGR02232">
    <property type="entry name" value="myxo_disulf_rpt"/>
    <property type="match status" value="3"/>
</dbReference>
<comment type="caution">
    <text evidence="9">The sequence shown here is derived from an EMBL/GenBank/DDBJ whole genome shotgun (WGS) entry which is preliminary data.</text>
</comment>
<evidence type="ECO:0000256" key="6">
    <source>
        <dbReference type="SAM" id="MobiDB-lite"/>
    </source>
</evidence>
<dbReference type="InterPro" id="IPR037524">
    <property type="entry name" value="PA14/GLEYA"/>
</dbReference>
<dbReference type="EMBL" id="JAQNDM010000002">
    <property type="protein sequence ID" value="MDC0712427.1"/>
    <property type="molecule type" value="Genomic_DNA"/>
</dbReference>
<gene>
    <name evidence="9" type="ORF">POL68_28455</name>
</gene>
<keyword evidence="4" id="KW-1015">Disulfide bond</keyword>
<dbReference type="Proteomes" id="UP001221838">
    <property type="component" value="Unassembled WGS sequence"/>
</dbReference>
<dbReference type="PROSITE" id="PS51257">
    <property type="entry name" value="PROKAR_LIPOPROTEIN"/>
    <property type="match status" value="1"/>
</dbReference>
<keyword evidence="3" id="KW-0677">Repeat</keyword>
<evidence type="ECO:0000256" key="5">
    <source>
        <dbReference type="ARBA" id="ARBA00023180"/>
    </source>
</evidence>
<dbReference type="Pfam" id="PF13948">
    <property type="entry name" value="DUF4215"/>
    <property type="match status" value="3"/>
</dbReference>
<feature type="region of interest" description="Disordered" evidence="6">
    <location>
        <begin position="32"/>
        <end position="76"/>
    </location>
</feature>
<dbReference type="PROSITE" id="PS51820">
    <property type="entry name" value="PA14"/>
    <property type="match status" value="1"/>
</dbReference>
<dbReference type="NCBIfam" id="TIGR02148">
    <property type="entry name" value="Fibro_Slime"/>
    <property type="match status" value="1"/>
</dbReference>
<dbReference type="PANTHER" id="PTHR31137:SF11">
    <property type="entry name" value="PROTEIN PSIF"/>
    <property type="match status" value="1"/>
</dbReference>
<keyword evidence="2 7" id="KW-0732">Signal</keyword>
<evidence type="ECO:0000256" key="4">
    <source>
        <dbReference type="ARBA" id="ARBA00023157"/>
    </source>
</evidence>
<evidence type="ECO:0000313" key="9">
    <source>
        <dbReference type="EMBL" id="MDC0712427.1"/>
    </source>
</evidence>
<evidence type="ECO:0000256" key="3">
    <source>
        <dbReference type="ARBA" id="ARBA00022737"/>
    </source>
</evidence>
<dbReference type="InterPro" id="IPR051154">
    <property type="entry name" value="Prespore-cell_inducing_factor"/>
</dbReference>
<reference evidence="9 10" key="1">
    <citation type="submission" date="2022-11" db="EMBL/GenBank/DDBJ databases">
        <title>Minimal conservation of predation-associated metabolite biosynthetic gene clusters underscores biosynthetic potential of Myxococcota including descriptions for ten novel species: Archangium lansinium sp. nov., Myxococcus landrumus sp. nov., Nannocystis bai.</title>
        <authorList>
            <person name="Ahearne A."/>
            <person name="Stevens C."/>
            <person name="Dowd S."/>
        </authorList>
    </citation>
    <scope>NUCLEOTIDE SEQUENCE [LARGE SCALE GENOMIC DNA]</scope>
    <source>
        <strain evidence="9 10">NCWAL01</strain>
    </source>
</reference>
<sequence>MQTPHKSPRLASVLLASLVVTLFACGREEDAAFSSTVEDPWKSPGMELEPGCGAPDAGSEPDAGPSEPDAGSALCGDGIKHPSEECDDGNNDLGDGCTPLCKREPRCSNGACEPVCGDGRIEPNSPEACDDGNTLANDGCSPTCQLEPGFLCQVIVEEPPAQLHLPIVYRDFRGYDLPAMSGLPRGHIDFENKSSGSEKGIVAPTLSPTNKPVYAKVGMPSANTHGQAAFDAWFRDVPGINMTVVGTLQLSQAAAGQYVFDDPTFFPLDNAGWVAAGLEPTRLDNDSPRMPRNFSFTSETRHWFQYRGNEVLTFRGDDDVWVFINGRLALDLGGIHGAETGSITLSSVANNLGLRVGGVYPLAVFQAERHTVGSSYRLGLTHFYYPTERTVCVPEPEPLCGNGTVDPGEQCDDGVNSGAYGQCAPGCVLGPYCGDGTTQSSGGEQCDDGINDGGYGQCASGCVFGPRCGDGIVQLAAGEQCDDGNLRSQDGCSAWCQLELP</sequence>
<feature type="domain" description="PA14" evidence="8">
    <location>
        <begin position="250"/>
        <end position="395"/>
    </location>
</feature>
<evidence type="ECO:0000259" key="8">
    <source>
        <dbReference type="PROSITE" id="PS51820"/>
    </source>
</evidence>
<name>A0ABT5DJA5_9BACT</name>
<dbReference type="InterPro" id="IPR011936">
    <property type="entry name" value="Myxo_disulph_rpt"/>
</dbReference>
<comment type="similarity">
    <text evidence="1">Belongs to the prespore-cell-inducing factor family.</text>
</comment>
<dbReference type="RefSeq" id="WP_272142550.1">
    <property type="nucleotide sequence ID" value="NZ_JAQNDM010000002.1"/>
</dbReference>
<dbReference type="InterPro" id="IPR011874">
    <property type="entry name" value="Fibro_Slime"/>
</dbReference>
<dbReference type="InterPro" id="IPR011658">
    <property type="entry name" value="PA14_dom"/>
</dbReference>
<evidence type="ECO:0000313" key="10">
    <source>
        <dbReference type="Proteomes" id="UP001221838"/>
    </source>
</evidence>
<accession>A0ABT5DJA5</accession>
<dbReference type="PANTHER" id="PTHR31137">
    <property type="entry name" value="PROTEIN PSIB-RELATED-RELATED"/>
    <property type="match status" value="1"/>
</dbReference>
<evidence type="ECO:0000256" key="7">
    <source>
        <dbReference type="SAM" id="SignalP"/>
    </source>
</evidence>
<keyword evidence="10" id="KW-1185">Reference proteome</keyword>